<accession>A0A254NC81</accession>
<dbReference type="PANTHER" id="PTHR30537:SF79">
    <property type="entry name" value="TRANSCRIPTIONAL REGULATOR-RELATED"/>
    <property type="match status" value="1"/>
</dbReference>
<evidence type="ECO:0000313" key="6">
    <source>
        <dbReference type="EMBL" id="OWR05581.1"/>
    </source>
</evidence>
<evidence type="ECO:0000259" key="5">
    <source>
        <dbReference type="PROSITE" id="PS50931"/>
    </source>
</evidence>
<keyword evidence="2" id="KW-0805">Transcription regulation</keyword>
<proteinExistence type="inferred from homology"/>
<dbReference type="SUPFAM" id="SSF46785">
    <property type="entry name" value="Winged helix' DNA-binding domain"/>
    <property type="match status" value="1"/>
</dbReference>
<feature type="domain" description="HTH lysR-type" evidence="5">
    <location>
        <begin position="7"/>
        <end position="64"/>
    </location>
</feature>
<organism evidence="6 7">
    <name type="scientific">Roseateles puraquae</name>
    <dbReference type="NCBI Taxonomy" id="431059"/>
    <lineage>
        <taxon>Bacteria</taxon>
        <taxon>Pseudomonadati</taxon>
        <taxon>Pseudomonadota</taxon>
        <taxon>Betaproteobacteria</taxon>
        <taxon>Burkholderiales</taxon>
        <taxon>Sphaerotilaceae</taxon>
        <taxon>Roseateles</taxon>
    </lineage>
</organism>
<evidence type="ECO:0000256" key="4">
    <source>
        <dbReference type="ARBA" id="ARBA00023163"/>
    </source>
</evidence>
<dbReference type="PANTHER" id="PTHR30537">
    <property type="entry name" value="HTH-TYPE TRANSCRIPTIONAL REGULATOR"/>
    <property type="match status" value="1"/>
</dbReference>
<dbReference type="InterPro" id="IPR036390">
    <property type="entry name" value="WH_DNA-bd_sf"/>
</dbReference>
<dbReference type="RefSeq" id="WP_088481789.1">
    <property type="nucleotide sequence ID" value="NZ_NISI01000001.1"/>
</dbReference>
<dbReference type="SUPFAM" id="SSF53850">
    <property type="entry name" value="Periplasmic binding protein-like II"/>
    <property type="match status" value="1"/>
</dbReference>
<keyword evidence="4" id="KW-0804">Transcription</keyword>
<sequence>MTSLDRFPLHYLAAFRAAAQTENLRAAAESLHLTHSAVSQQIRGLEAALGFEVFQRQGRRLALNPAGQALQRAVERVFAELQAGLVAAGQAHGSRAQTLRVTALPSFAQRWLMPRLPRWQALQPCITLDLHTGQQVIDLTREGYHVGLRVGRGPWPGLVSERLFHSPLIAVAAPALAHRLIGQPLQALAAQPLLDDVDVWRQWFAQAGLPVAPVVVANFNDAGVLLQAAEQGMGVALARELIAGDALLDGRLVRVAAQALDLDAGRDYHVVYPEGLRGDPAVRAFCDWLHAEVAALQQRLRETTAADR</sequence>
<dbReference type="InterPro" id="IPR000847">
    <property type="entry name" value="LysR_HTH_N"/>
</dbReference>
<comment type="caution">
    <text evidence="6">The sequence shown here is derived from an EMBL/GenBank/DDBJ whole genome shotgun (WGS) entry which is preliminary data.</text>
</comment>
<dbReference type="Gene3D" id="3.40.190.10">
    <property type="entry name" value="Periplasmic binding protein-like II"/>
    <property type="match status" value="2"/>
</dbReference>
<gene>
    <name evidence="6" type="ORF">CDO81_03730</name>
</gene>
<protein>
    <submittedName>
        <fullName evidence="6">LysR family transcriptional regulator</fullName>
    </submittedName>
</protein>
<dbReference type="PROSITE" id="PS50931">
    <property type="entry name" value="HTH_LYSR"/>
    <property type="match status" value="1"/>
</dbReference>
<dbReference type="AlphaFoldDB" id="A0A254NC81"/>
<evidence type="ECO:0000256" key="3">
    <source>
        <dbReference type="ARBA" id="ARBA00023125"/>
    </source>
</evidence>
<evidence type="ECO:0000313" key="7">
    <source>
        <dbReference type="Proteomes" id="UP000197446"/>
    </source>
</evidence>
<keyword evidence="3" id="KW-0238">DNA-binding</keyword>
<evidence type="ECO:0000256" key="1">
    <source>
        <dbReference type="ARBA" id="ARBA00009437"/>
    </source>
</evidence>
<dbReference type="Pfam" id="PF03466">
    <property type="entry name" value="LysR_substrate"/>
    <property type="match status" value="1"/>
</dbReference>
<dbReference type="PRINTS" id="PR00039">
    <property type="entry name" value="HTHLYSR"/>
</dbReference>
<reference evidence="6 7" key="1">
    <citation type="journal article" date="2007" name="Int. J. Syst. Evol. Microbiol.">
        <title>Description of Pelomonas aquatica sp. nov. and Pelomonas puraquae sp. nov., isolated from industrial and haemodialysis water.</title>
        <authorList>
            <person name="Gomila M."/>
            <person name="Bowien B."/>
            <person name="Falsen E."/>
            <person name="Moore E.R."/>
            <person name="Lalucat J."/>
        </authorList>
    </citation>
    <scope>NUCLEOTIDE SEQUENCE [LARGE SCALE GENOMIC DNA]</scope>
    <source>
        <strain evidence="6 7">CCUG 52769</strain>
    </source>
</reference>
<dbReference type="OrthoDB" id="9178397at2"/>
<dbReference type="Pfam" id="PF00126">
    <property type="entry name" value="HTH_1"/>
    <property type="match status" value="1"/>
</dbReference>
<evidence type="ECO:0000256" key="2">
    <source>
        <dbReference type="ARBA" id="ARBA00023015"/>
    </source>
</evidence>
<dbReference type="Proteomes" id="UP000197446">
    <property type="component" value="Unassembled WGS sequence"/>
</dbReference>
<dbReference type="GO" id="GO:0003700">
    <property type="term" value="F:DNA-binding transcription factor activity"/>
    <property type="evidence" value="ECO:0007669"/>
    <property type="project" value="InterPro"/>
</dbReference>
<name>A0A254NC81_9BURK</name>
<dbReference type="InterPro" id="IPR005119">
    <property type="entry name" value="LysR_subst-bd"/>
</dbReference>
<dbReference type="CDD" id="cd08432">
    <property type="entry name" value="PBP2_GcdR_TrpI_HvrB_AmpR_like"/>
    <property type="match status" value="1"/>
</dbReference>
<dbReference type="GO" id="GO:0006351">
    <property type="term" value="P:DNA-templated transcription"/>
    <property type="evidence" value="ECO:0007669"/>
    <property type="project" value="TreeGrafter"/>
</dbReference>
<comment type="similarity">
    <text evidence="1">Belongs to the LysR transcriptional regulatory family.</text>
</comment>
<dbReference type="InterPro" id="IPR058163">
    <property type="entry name" value="LysR-type_TF_proteobact-type"/>
</dbReference>
<keyword evidence="7" id="KW-1185">Reference proteome</keyword>
<dbReference type="EMBL" id="NISI01000001">
    <property type="protein sequence ID" value="OWR05581.1"/>
    <property type="molecule type" value="Genomic_DNA"/>
</dbReference>
<dbReference type="Gene3D" id="1.10.10.10">
    <property type="entry name" value="Winged helix-like DNA-binding domain superfamily/Winged helix DNA-binding domain"/>
    <property type="match status" value="1"/>
</dbReference>
<dbReference type="GO" id="GO:0043565">
    <property type="term" value="F:sequence-specific DNA binding"/>
    <property type="evidence" value="ECO:0007669"/>
    <property type="project" value="TreeGrafter"/>
</dbReference>
<dbReference type="InterPro" id="IPR036388">
    <property type="entry name" value="WH-like_DNA-bd_sf"/>
</dbReference>